<name>A0ABV6H2E6_9PAST</name>
<keyword evidence="4 5" id="KW-0131">Cell cycle</keyword>
<evidence type="ECO:0000256" key="3">
    <source>
        <dbReference type="ARBA" id="ARBA00023136"/>
    </source>
</evidence>
<dbReference type="InterPro" id="IPR050696">
    <property type="entry name" value="FtsA/MreB"/>
</dbReference>
<gene>
    <name evidence="5 8" type="primary">ftsA</name>
    <name evidence="8" type="ORF">ACFFHK_08725</name>
</gene>
<comment type="function">
    <text evidence="5 6">Cell division protein that is involved in the assembly of the Z ring. May serve as a membrane anchor for the Z ring.</text>
</comment>
<evidence type="ECO:0000256" key="2">
    <source>
        <dbReference type="ARBA" id="ARBA00022618"/>
    </source>
</evidence>
<evidence type="ECO:0000256" key="6">
    <source>
        <dbReference type="PIRNR" id="PIRNR003101"/>
    </source>
</evidence>
<evidence type="ECO:0000256" key="1">
    <source>
        <dbReference type="ARBA" id="ARBA00022475"/>
    </source>
</evidence>
<dbReference type="GO" id="GO:0051301">
    <property type="term" value="P:cell division"/>
    <property type="evidence" value="ECO:0007669"/>
    <property type="project" value="UniProtKB-KW"/>
</dbReference>
<dbReference type="SUPFAM" id="SSF53067">
    <property type="entry name" value="Actin-like ATPase domain"/>
    <property type="match status" value="2"/>
</dbReference>
<dbReference type="Gene3D" id="3.30.1490.110">
    <property type="match status" value="1"/>
</dbReference>
<evidence type="ECO:0000256" key="5">
    <source>
        <dbReference type="HAMAP-Rule" id="MF_02033"/>
    </source>
</evidence>
<evidence type="ECO:0000313" key="9">
    <source>
        <dbReference type="Proteomes" id="UP001589767"/>
    </source>
</evidence>
<evidence type="ECO:0000256" key="4">
    <source>
        <dbReference type="ARBA" id="ARBA00023306"/>
    </source>
</evidence>
<comment type="subcellular location">
    <subcellularLocation>
        <location evidence="5">Cell membrane</location>
        <topology evidence="5">Peripheral membrane protein</topology>
        <orientation evidence="5">Cytoplasmic side</orientation>
    </subcellularLocation>
    <text evidence="5">Localizes to the Z ring in an FtsZ-dependent manner. Targeted to the membrane through a conserved C-terminal amphipathic helix.</text>
</comment>
<accession>A0ABV6H2E6</accession>
<dbReference type="NCBIfam" id="NF007009">
    <property type="entry name" value="PRK09472.1"/>
    <property type="match status" value="1"/>
</dbReference>
<dbReference type="PANTHER" id="PTHR32432:SF4">
    <property type="entry name" value="CELL DIVISION PROTEIN FTSA"/>
    <property type="match status" value="1"/>
</dbReference>
<dbReference type="HAMAP" id="MF_02033">
    <property type="entry name" value="FtsA"/>
    <property type="match status" value="1"/>
</dbReference>
<comment type="caution">
    <text evidence="8">The sequence shown here is derived from an EMBL/GenBank/DDBJ whole genome shotgun (WGS) entry which is preliminary data.</text>
</comment>
<evidence type="ECO:0000259" key="7">
    <source>
        <dbReference type="SMART" id="SM00842"/>
    </source>
</evidence>
<comment type="similarity">
    <text evidence="5 6">Belongs to the FtsA/MreB family.</text>
</comment>
<keyword evidence="2 5" id="KW-0132">Cell division</keyword>
<dbReference type="Gene3D" id="3.30.420.40">
    <property type="match status" value="1"/>
</dbReference>
<sequence>MAKIDEPQIIVGLEIGTSKVIAVVGELLPDGVVNVIGVGSCPSKGIDKGSITDLEAVVNSIRRAIEAAESVADLKLIARVTLAITGEHIKSLNESGFVALSGEVTPVEVDEAMHIASSVKVGDGLTVLHVIPQEYAVDQQMNIKNPLGLQGVRLTAQAHLIACHQDWLVNLRKAVERSGLKVDDIVFSGLASSYSVLSEEEKELGVCLIDIGAGTMEILVFTDGALRYSKVIPHAGNRVTDDVAQGIFTSRTNSENIKVNYGCAVLPSAYENRKASADKVIEVPGIGGRKSQKITKEFLSLIISSRYKELLGQVNKELEILKQQLKENNVPSELIAGVVLTGGGALIDGMLECATEVFGQQVQVKIGTPLNITGLTDYVDKPQYATVLGLLQYTYYQSSGIQPQIKGISGESLKTNKIGSFVKKFFNKVKSEF</sequence>
<dbReference type="RefSeq" id="WP_382371537.1">
    <property type="nucleotide sequence ID" value="NZ_JBHLWB010000009.1"/>
</dbReference>
<keyword evidence="9" id="KW-1185">Reference proteome</keyword>
<reference evidence="8 9" key="1">
    <citation type="submission" date="2024-09" db="EMBL/GenBank/DDBJ databases">
        <authorList>
            <person name="Sun Q."/>
            <person name="Mori K."/>
        </authorList>
    </citation>
    <scope>NUCLEOTIDE SEQUENCE [LARGE SCALE GENOMIC DNA]</scope>
    <source>
        <strain evidence="8 9">CCM 7539</strain>
    </source>
</reference>
<dbReference type="Pfam" id="PF02491">
    <property type="entry name" value="SHS2_FTSA"/>
    <property type="match status" value="1"/>
</dbReference>
<dbReference type="SMART" id="SM00842">
    <property type="entry name" value="FtsA"/>
    <property type="match status" value="1"/>
</dbReference>
<dbReference type="CDD" id="cd24048">
    <property type="entry name" value="ASKHA_NBD_FtsA"/>
    <property type="match status" value="1"/>
</dbReference>
<dbReference type="Pfam" id="PF14450">
    <property type="entry name" value="FtsA"/>
    <property type="match status" value="1"/>
</dbReference>
<dbReference type="PANTHER" id="PTHR32432">
    <property type="entry name" value="CELL DIVISION PROTEIN FTSA-RELATED"/>
    <property type="match status" value="1"/>
</dbReference>
<dbReference type="EMBL" id="JBHLWB010000009">
    <property type="protein sequence ID" value="MFC0309784.1"/>
    <property type="molecule type" value="Genomic_DNA"/>
</dbReference>
<keyword evidence="1 5" id="KW-1003">Cell membrane</keyword>
<proteinExistence type="inferred from homology"/>
<protein>
    <recommendedName>
        <fullName evidence="5 6">Cell division protein FtsA</fullName>
    </recommendedName>
</protein>
<dbReference type="InterPro" id="IPR003494">
    <property type="entry name" value="SHS2_FtsA"/>
</dbReference>
<dbReference type="InterPro" id="IPR043129">
    <property type="entry name" value="ATPase_NBD"/>
</dbReference>
<keyword evidence="3 5" id="KW-0472">Membrane</keyword>
<dbReference type="NCBIfam" id="TIGR01174">
    <property type="entry name" value="ftsA"/>
    <property type="match status" value="1"/>
</dbReference>
<dbReference type="PIRSF" id="PIRSF003101">
    <property type="entry name" value="FtsA"/>
    <property type="match status" value="1"/>
</dbReference>
<dbReference type="Proteomes" id="UP001589767">
    <property type="component" value="Unassembled WGS sequence"/>
</dbReference>
<comment type="subunit">
    <text evidence="5">Self-interacts. Interacts with FtsZ.</text>
</comment>
<organism evidence="8 9">
    <name type="scientific">Gallibacterium trehalosifermentans</name>
    <dbReference type="NCBI Taxonomy" id="516935"/>
    <lineage>
        <taxon>Bacteria</taxon>
        <taxon>Pseudomonadati</taxon>
        <taxon>Pseudomonadota</taxon>
        <taxon>Gammaproteobacteria</taxon>
        <taxon>Pasteurellales</taxon>
        <taxon>Pasteurellaceae</taxon>
        <taxon>Gallibacterium</taxon>
    </lineage>
</organism>
<feature type="domain" description="SHS2" evidence="7">
    <location>
        <begin position="10"/>
        <end position="196"/>
    </location>
</feature>
<evidence type="ECO:0000313" key="8">
    <source>
        <dbReference type="EMBL" id="MFC0309784.1"/>
    </source>
</evidence>
<dbReference type="InterPro" id="IPR020823">
    <property type="entry name" value="Cell_div_FtsA"/>
</dbReference>